<sequence length="231" mass="26688">MCLKMRLASRFCPLVFLSFLSFASVAAAQHKDSDFGVWGSVTLKKQFVGGFSGSLNCEIRSDSNVSNIALWWINPELKYKFNDYFTAEIGYRYSNVDRSDYYEQAHRWYTGGTAGMDWGPFRLTWRELIEQIYYTDRPEGSSGRVVSYLRTRLGIKLNVENMPIDPYFDVENFFHISDYRAGEVGIMRYTAGLRIPFGGGMHTLNIYYRYQQYFTSSPDDHILGLGYVLSL</sequence>
<comment type="caution">
    <text evidence="2">The sequence shown here is derived from an EMBL/GenBank/DDBJ whole genome shotgun (WGS) entry which is preliminary data.</text>
</comment>
<evidence type="ECO:0000313" key="3">
    <source>
        <dbReference type="Proteomes" id="UP000823772"/>
    </source>
</evidence>
<reference evidence="2" key="2">
    <citation type="journal article" date="2021" name="PeerJ">
        <title>Extensive microbial diversity within the chicken gut microbiome revealed by metagenomics and culture.</title>
        <authorList>
            <person name="Gilroy R."/>
            <person name="Ravi A."/>
            <person name="Getino M."/>
            <person name="Pursley I."/>
            <person name="Horton D.L."/>
            <person name="Alikhan N.F."/>
            <person name="Baker D."/>
            <person name="Gharbi K."/>
            <person name="Hall N."/>
            <person name="Watson M."/>
            <person name="Adriaenssens E.M."/>
            <person name="Foster-Nyarko E."/>
            <person name="Jarju S."/>
            <person name="Secka A."/>
            <person name="Antonio M."/>
            <person name="Oren A."/>
            <person name="Chaudhuri R.R."/>
            <person name="La Ragione R."/>
            <person name="Hildebrand F."/>
            <person name="Pallen M.J."/>
        </authorList>
    </citation>
    <scope>NUCLEOTIDE SEQUENCE</scope>
    <source>
        <strain evidence="2">B3-2255</strain>
    </source>
</reference>
<accession>A0A9D9J1S4</accession>
<name>A0A9D9J1S4_9BACT</name>
<dbReference type="Proteomes" id="UP000823772">
    <property type="component" value="Unassembled WGS sequence"/>
</dbReference>
<feature type="signal peptide" evidence="1">
    <location>
        <begin position="1"/>
        <end position="23"/>
    </location>
</feature>
<evidence type="ECO:0000256" key="1">
    <source>
        <dbReference type="SAM" id="SignalP"/>
    </source>
</evidence>
<dbReference type="Pfam" id="PF10677">
    <property type="entry name" value="DUF2490"/>
    <property type="match status" value="1"/>
</dbReference>
<dbReference type="InterPro" id="IPR019619">
    <property type="entry name" value="DUF2490"/>
</dbReference>
<gene>
    <name evidence="2" type="ORF">IAC87_06755</name>
</gene>
<organism evidence="2 3">
    <name type="scientific">Candidatus Merdivivens faecigallinarum</name>
    <dbReference type="NCBI Taxonomy" id="2840871"/>
    <lineage>
        <taxon>Bacteria</taxon>
        <taxon>Pseudomonadati</taxon>
        <taxon>Bacteroidota</taxon>
        <taxon>Bacteroidia</taxon>
        <taxon>Bacteroidales</taxon>
        <taxon>Muribaculaceae</taxon>
        <taxon>Muribaculaceae incertae sedis</taxon>
        <taxon>Candidatus Merdivivens</taxon>
    </lineage>
</organism>
<keyword evidence="1" id="KW-0732">Signal</keyword>
<proteinExistence type="predicted"/>
<feature type="chain" id="PRO_5038614295" evidence="1">
    <location>
        <begin position="24"/>
        <end position="231"/>
    </location>
</feature>
<dbReference type="EMBL" id="JADILY010000143">
    <property type="protein sequence ID" value="MBO8482226.1"/>
    <property type="molecule type" value="Genomic_DNA"/>
</dbReference>
<dbReference type="AlphaFoldDB" id="A0A9D9J1S4"/>
<protein>
    <submittedName>
        <fullName evidence="2">DUF2490 domain-containing protein</fullName>
    </submittedName>
</protein>
<reference evidence="2" key="1">
    <citation type="submission" date="2020-10" db="EMBL/GenBank/DDBJ databases">
        <authorList>
            <person name="Gilroy R."/>
        </authorList>
    </citation>
    <scope>NUCLEOTIDE SEQUENCE</scope>
    <source>
        <strain evidence="2">B3-2255</strain>
    </source>
</reference>
<evidence type="ECO:0000313" key="2">
    <source>
        <dbReference type="EMBL" id="MBO8482226.1"/>
    </source>
</evidence>